<dbReference type="InParanoid" id="F4WBZ2"/>
<dbReference type="Proteomes" id="UP000007755">
    <property type="component" value="Unassembled WGS sequence"/>
</dbReference>
<accession>F4WBZ2</accession>
<gene>
    <name evidence="1" type="ORF">G5I_03063</name>
</gene>
<sequence>MQSSRMTTVARDYPEKETKYTRLRTYIPPENRRGDNAVKIRDPNISSSCVKYTPAPLGILMRGTPSSYIIQSLASIDCHSSGTNAVLGQITDPVPTDNLGPVLADSTSPVYFSQSFASDSSVLTDRILAVICQPIIGSGGPDWLSTKWAAISVKNVLRCTRMLIYAGASEKRKKGDAQIERAFSDAPPSMAVSAGNDISNWIFILHCTFALLAKVRTEEEVLQYFCEAMLRAYPSRRKAFLSYKTPLLSLDPVKVPFLCPDS</sequence>
<reference evidence="1" key="1">
    <citation type="submission" date="2011-02" db="EMBL/GenBank/DDBJ databases">
        <title>The genome of the leaf-cutting ant Acromyrmex echinatior suggests key adaptations to social evolution and fungus farming.</title>
        <authorList>
            <person name="Nygaard S."/>
            <person name="Zhang G."/>
        </authorList>
    </citation>
    <scope>NUCLEOTIDE SEQUENCE</scope>
</reference>
<dbReference type="EMBL" id="GL888067">
    <property type="protein sequence ID" value="EGI68281.1"/>
    <property type="molecule type" value="Genomic_DNA"/>
</dbReference>
<evidence type="ECO:0000313" key="2">
    <source>
        <dbReference type="Proteomes" id="UP000007755"/>
    </source>
</evidence>
<name>F4WBZ2_ACREC</name>
<organism evidence="2">
    <name type="scientific">Acromyrmex echinatior</name>
    <name type="common">Panamanian leafcutter ant</name>
    <name type="synonym">Acromyrmex octospinosus echinatior</name>
    <dbReference type="NCBI Taxonomy" id="103372"/>
    <lineage>
        <taxon>Eukaryota</taxon>
        <taxon>Metazoa</taxon>
        <taxon>Ecdysozoa</taxon>
        <taxon>Arthropoda</taxon>
        <taxon>Hexapoda</taxon>
        <taxon>Insecta</taxon>
        <taxon>Pterygota</taxon>
        <taxon>Neoptera</taxon>
        <taxon>Endopterygota</taxon>
        <taxon>Hymenoptera</taxon>
        <taxon>Apocrita</taxon>
        <taxon>Aculeata</taxon>
        <taxon>Formicoidea</taxon>
        <taxon>Formicidae</taxon>
        <taxon>Myrmicinae</taxon>
        <taxon>Acromyrmex</taxon>
    </lineage>
</organism>
<evidence type="ECO:0000313" key="1">
    <source>
        <dbReference type="EMBL" id="EGI68281.1"/>
    </source>
</evidence>
<proteinExistence type="predicted"/>
<keyword evidence="2" id="KW-1185">Reference proteome</keyword>
<dbReference type="AlphaFoldDB" id="F4WBZ2"/>
<protein>
    <submittedName>
        <fullName evidence="1">Uncharacterized protein</fullName>
    </submittedName>
</protein>